<dbReference type="PANTHER" id="PTHR33112:SF10">
    <property type="entry name" value="TOL"/>
    <property type="match status" value="1"/>
</dbReference>
<dbReference type="PANTHER" id="PTHR33112">
    <property type="entry name" value="DOMAIN PROTEIN, PUTATIVE-RELATED"/>
    <property type="match status" value="1"/>
</dbReference>
<dbReference type="Pfam" id="PF06985">
    <property type="entry name" value="HET"/>
    <property type="match status" value="1"/>
</dbReference>
<proteinExistence type="predicted"/>
<keyword evidence="3" id="KW-1185">Reference proteome</keyword>
<gene>
    <name evidence="2" type="primary">SNX3_2</name>
    <name evidence="2" type="ORF">LTR25_008473</name>
</gene>
<sequence>MADSITSSKLCATCKTIFAGGSEPFPGEGLEFFHHRSADAFRQALAARCHLCTILGSLVPPHLHKLNWTYQSSPDDQPLPEWPTTDRHSSEQSDLSDHVRALRLSARRHRDTSIRFFNLADQQRLGKHNPSERNCHEQGFAEEDRYCLAYFRCTTQRPAIWFWFLGPTGRSGVGSCWPLKIALFEIDASVSGTLFAMDSNSCQSEDDQCISETTAEEKIQLTARAWLRKCVESHGSSCSLRDHAFLPSRLLHLAHDPGSKRRIVTLRCTAEVGMNGEDYMTLSHCWGDPEKMFKLTKANLDALICGMPLEHLPRKFRQALEFASSCGIMYLWIDALCILQDDKQDWDREAPLMGSIYHNAFCNLSAGDSDGPEGTLYDHRDPLLVAPLCVPLDPQLWRRDVVNPGQLYVCISESLWQRCVEESPVNGRGWVVQERLLSPRKIFFTKQQFFWECRQNEACETLTNGMVQDLFRSRTRNPSFMDLRFLQSTIDQLLLQRRNGTALLPTDDRRKKDLLRLWEHFLKLYTRCKLTYRDDRTVAINAIAEYLETVLEDECFFGIWRNELPYQLFFEYDYAVHHNSKDSMPELQDFAFNPRVPSWSWAFHDGALKQAPFSRGKEKEDKIPLVSILDFKYGKDAEIVHDGEKLHYAAYLRLKGFVLRCTENPERNGPEYNHHRQFNVLVHLGDCIVATVVHFDQKIPPNGFILPIFRFDWSGHGNAIILTEIRSKGSRIYKRSGFVGANMRLWTALKEYTESGAEEETFYLV</sequence>
<dbReference type="AlphaFoldDB" id="A0AAV9PZL6"/>
<dbReference type="Proteomes" id="UP001345827">
    <property type="component" value="Unassembled WGS sequence"/>
</dbReference>
<accession>A0AAV9PZL6</accession>
<dbReference type="InterPro" id="IPR010730">
    <property type="entry name" value="HET"/>
</dbReference>
<reference evidence="2 3" key="1">
    <citation type="submission" date="2023-06" db="EMBL/GenBank/DDBJ databases">
        <title>Black Yeasts Isolated from many extreme environments.</title>
        <authorList>
            <person name="Coleine C."/>
            <person name="Stajich J.E."/>
            <person name="Selbmann L."/>
        </authorList>
    </citation>
    <scope>NUCLEOTIDE SEQUENCE [LARGE SCALE GENOMIC DNA]</scope>
    <source>
        <strain evidence="2 3">CCFEE 5887</strain>
    </source>
</reference>
<comment type="caution">
    <text evidence="2">The sequence shown here is derived from an EMBL/GenBank/DDBJ whole genome shotgun (WGS) entry which is preliminary data.</text>
</comment>
<dbReference type="EMBL" id="JAXLQG010000017">
    <property type="protein sequence ID" value="KAK5531366.1"/>
    <property type="molecule type" value="Genomic_DNA"/>
</dbReference>
<organism evidence="2 3">
    <name type="scientific">Vermiconidia calcicola</name>
    <dbReference type="NCBI Taxonomy" id="1690605"/>
    <lineage>
        <taxon>Eukaryota</taxon>
        <taxon>Fungi</taxon>
        <taxon>Dikarya</taxon>
        <taxon>Ascomycota</taxon>
        <taxon>Pezizomycotina</taxon>
        <taxon>Dothideomycetes</taxon>
        <taxon>Dothideomycetidae</taxon>
        <taxon>Mycosphaerellales</taxon>
        <taxon>Extremaceae</taxon>
        <taxon>Vermiconidia</taxon>
    </lineage>
</organism>
<protein>
    <submittedName>
        <fullName evidence="2">Sorting nexin-3</fullName>
    </submittedName>
</protein>
<evidence type="ECO:0000313" key="2">
    <source>
        <dbReference type="EMBL" id="KAK5531366.1"/>
    </source>
</evidence>
<feature type="domain" description="Heterokaryon incompatibility" evidence="1">
    <location>
        <begin position="279"/>
        <end position="434"/>
    </location>
</feature>
<evidence type="ECO:0000313" key="3">
    <source>
        <dbReference type="Proteomes" id="UP001345827"/>
    </source>
</evidence>
<name>A0AAV9PZL6_9PEZI</name>
<evidence type="ECO:0000259" key="1">
    <source>
        <dbReference type="Pfam" id="PF06985"/>
    </source>
</evidence>